<dbReference type="GO" id="GO:0003700">
    <property type="term" value="F:DNA-binding transcription factor activity"/>
    <property type="evidence" value="ECO:0007669"/>
    <property type="project" value="InterPro"/>
</dbReference>
<dbReference type="EMBL" id="LR778114">
    <property type="protein sequence ID" value="CAB1128829.1"/>
    <property type="molecule type" value="Genomic_DNA"/>
</dbReference>
<sequence length="150" mass="16855">MTSNSGRAERLAVALQALHRYFRSGLLVDDRRPLTRVQWMILRLAAADPPPTVGMLATRLDVRPSTMSQMLDRLEKEGWVQRTAAAGDSRVRRVVPTSEGRALLERLNARALARLEVPLAQLGEEEQERLLALLETLVAAIRPQREEARP</sequence>
<dbReference type="PROSITE" id="PS50995">
    <property type="entry name" value="HTH_MARR_2"/>
    <property type="match status" value="1"/>
</dbReference>
<dbReference type="SMART" id="SM00347">
    <property type="entry name" value="HTH_MARR"/>
    <property type="match status" value="1"/>
</dbReference>
<dbReference type="KEGG" id="hfv:R50_1323"/>
<dbReference type="PANTHER" id="PTHR33164:SF43">
    <property type="entry name" value="HTH-TYPE TRANSCRIPTIONAL REPRESSOR YETL"/>
    <property type="match status" value="1"/>
</dbReference>
<proteinExistence type="predicted"/>
<dbReference type="AlphaFoldDB" id="A0A6F8ZFR5"/>
<dbReference type="InterPro" id="IPR039422">
    <property type="entry name" value="MarR/SlyA-like"/>
</dbReference>
<dbReference type="InterPro" id="IPR036390">
    <property type="entry name" value="WH_DNA-bd_sf"/>
</dbReference>
<dbReference type="InterPro" id="IPR000835">
    <property type="entry name" value="HTH_MarR-typ"/>
</dbReference>
<protein>
    <recommendedName>
        <fullName evidence="1">HTH marR-type domain-containing protein</fullName>
    </recommendedName>
</protein>
<dbReference type="PANTHER" id="PTHR33164">
    <property type="entry name" value="TRANSCRIPTIONAL REGULATOR, MARR FAMILY"/>
    <property type="match status" value="1"/>
</dbReference>
<dbReference type="Pfam" id="PF01047">
    <property type="entry name" value="MarR"/>
    <property type="match status" value="1"/>
</dbReference>
<dbReference type="PRINTS" id="PR00598">
    <property type="entry name" value="HTHMARR"/>
</dbReference>
<dbReference type="GO" id="GO:0006950">
    <property type="term" value="P:response to stress"/>
    <property type="evidence" value="ECO:0007669"/>
    <property type="project" value="TreeGrafter"/>
</dbReference>
<feature type="domain" description="HTH marR-type" evidence="1">
    <location>
        <begin position="8"/>
        <end position="139"/>
    </location>
</feature>
<reference evidence="2 3" key="1">
    <citation type="submission" date="2020-02" db="EMBL/GenBank/DDBJ databases">
        <authorList>
            <person name="Hogendoorn C."/>
        </authorList>
    </citation>
    <scope>NUCLEOTIDE SEQUENCE [LARGE SCALE GENOMIC DNA]</scope>
    <source>
        <strain evidence="2">R501</strain>
    </source>
</reference>
<evidence type="ECO:0000259" key="1">
    <source>
        <dbReference type="PROSITE" id="PS50995"/>
    </source>
</evidence>
<dbReference type="InterPro" id="IPR036388">
    <property type="entry name" value="WH-like_DNA-bd_sf"/>
</dbReference>
<evidence type="ECO:0000313" key="3">
    <source>
        <dbReference type="Proteomes" id="UP000503399"/>
    </source>
</evidence>
<organism evidence="2 3">
    <name type="scientific">Candidatus Hydrogenisulfobacillus filiaventi</name>
    <dbReference type="NCBI Taxonomy" id="2707344"/>
    <lineage>
        <taxon>Bacteria</taxon>
        <taxon>Bacillati</taxon>
        <taxon>Bacillota</taxon>
        <taxon>Clostridia</taxon>
        <taxon>Eubacteriales</taxon>
        <taxon>Clostridiales Family XVII. Incertae Sedis</taxon>
        <taxon>Candidatus Hydrogenisulfobacillus</taxon>
    </lineage>
</organism>
<gene>
    <name evidence="2" type="ORF">R50_1323</name>
</gene>
<dbReference type="Proteomes" id="UP000503399">
    <property type="component" value="Chromosome"/>
</dbReference>
<name>A0A6F8ZFR5_9FIRM</name>
<accession>A0A6F8ZFR5</accession>
<dbReference type="SUPFAM" id="SSF46785">
    <property type="entry name" value="Winged helix' DNA-binding domain"/>
    <property type="match status" value="1"/>
</dbReference>
<keyword evidence="3" id="KW-1185">Reference proteome</keyword>
<evidence type="ECO:0000313" key="2">
    <source>
        <dbReference type="EMBL" id="CAB1128829.1"/>
    </source>
</evidence>
<dbReference type="Gene3D" id="1.10.10.10">
    <property type="entry name" value="Winged helix-like DNA-binding domain superfamily/Winged helix DNA-binding domain"/>
    <property type="match status" value="1"/>
</dbReference>